<feature type="region of interest" description="Disordered" evidence="1">
    <location>
        <begin position="313"/>
        <end position="439"/>
    </location>
</feature>
<evidence type="ECO:0000256" key="1">
    <source>
        <dbReference type="SAM" id="MobiDB-lite"/>
    </source>
</evidence>
<keyword evidence="3" id="KW-1185">Reference proteome</keyword>
<feature type="compositionally biased region" description="Polar residues" evidence="1">
    <location>
        <begin position="96"/>
        <end position="106"/>
    </location>
</feature>
<reference evidence="2" key="1">
    <citation type="submission" date="2022-10" db="EMBL/GenBank/DDBJ databases">
        <title>Tapping the CABI collections for fungal endophytes: first genome assemblies for Collariella, Neodidymelliopsis, Ascochyta clinopodiicola, Didymella pomorum, Didymosphaeria variabile, Neocosmospora piperis and Neocucurbitaria cava.</title>
        <authorList>
            <person name="Hill R."/>
        </authorList>
    </citation>
    <scope>NUCLEOTIDE SEQUENCE</scope>
    <source>
        <strain evidence="2">IMI 355082</strain>
    </source>
</reference>
<feature type="region of interest" description="Disordered" evidence="1">
    <location>
        <begin position="1"/>
        <end position="126"/>
    </location>
</feature>
<dbReference type="AlphaFoldDB" id="A0A9W8YXV3"/>
<dbReference type="OrthoDB" id="5398515at2759"/>
<evidence type="ECO:0000313" key="3">
    <source>
        <dbReference type="Proteomes" id="UP001140453"/>
    </source>
</evidence>
<accession>A0A9W8YXV3</accession>
<dbReference type="Proteomes" id="UP001140453">
    <property type="component" value="Unassembled WGS sequence"/>
</dbReference>
<feature type="compositionally biased region" description="Low complexity" evidence="1">
    <location>
        <begin position="115"/>
        <end position="125"/>
    </location>
</feature>
<evidence type="ECO:0000313" key="2">
    <source>
        <dbReference type="EMBL" id="KAJ4393984.1"/>
    </source>
</evidence>
<dbReference type="EMBL" id="JAPEVB010000002">
    <property type="protein sequence ID" value="KAJ4393984.1"/>
    <property type="molecule type" value="Genomic_DNA"/>
</dbReference>
<feature type="compositionally biased region" description="Low complexity" evidence="1">
    <location>
        <begin position="78"/>
        <end position="94"/>
    </location>
</feature>
<feature type="compositionally biased region" description="Basic and acidic residues" evidence="1">
    <location>
        <begin position="343"/>
        <end position="363"/>
    </location>
</feature>
<organism evidence="2 3">
    <name type="scientific">Gnomoniopsis smithogilvyi</name>
    <dbReference type="NCBI Taxonomy" id="1191159"/>
    <lineage>
        <taxon>Eukaryota</taxon>
        <taxon>Fungi</taxon>
        <taxon>Dikarya</taxon>
        <taxon>Ascomycota</taxon>
        <taxon>Pezizomycotina</taxon>
        <taxon>Sordariomycetes</taxon>
        <taxon>Sordariomycetidae</taxon>
        <taxon>Diaporthales</taxon>
        <taxon>Gnomoniaceae</taxon>
        <taxon>Gnomoniopsis</taxon>
    </lineage>
</organism>
<feature type="region of interest" description="Disordered" evidence="1">
    <location>
        <begin position="182"/>
        <end position="205"/>
    </location>
</feature>
<feature type="compositionally biased region" description="Acidic residues" evidence="1">
    <location>
        <begin position="325"/>
        <end position="337"/>
    </location>
</feature>
<name>A0A9W8YXV3_9PEZI</name>
<proteinExistence type="predicted"/>
<feature type="compositionally biased region" description="Polar residues" evidence="1">
    <location>
        <begin position="46"/>
        <end position="64"/>
    </location>
</feature>
<feature type="compositionally biased region" description="Polar residues" evidence="1">
    <location>
        <begin position="1"/>
        <end position="23"/>
    </location>
</feature>
<sequence>MATSFIATTPTRSRSPASINTPRTPRLGGFGDNWEPYSPAPRKSARISSRATDNRTPSPNSSVRISRPPQPRALANTSASRSSAPRSQPAPAAADNMTSPPGTLSPQKKRQPATSSSASRSVSGSLTAESIRNAAAALGQSQKMDSLTASNVALALPTPAKTPARKHTEQSEKEVHAIARNLFGKQKETQTEQPLSPKKTRAKRSNNGISLDTFDIHDEGASIEIFTDSENRLPEVDSSTENPFYGETGIAASAAPVRRSSRHKKSAVEKEMVEEKLKRDDGLLYVFRGKKLFRKFTEGDAASRPTVKPRLLFPTAAKASKENEMIDEEEAETDIEEQVPKIANEEKFETPAETLEKRVDTPKAPKFAPTSPPSTSRTTRSKKAIPDQITPIKGKGKRVGGSRSPFDGWRRTKSSPSSSTGQKRAGDPLASDAPKKTKT</sequence>
<comment type="caution">
    <text evidence="2">The sequence shown here is derived from an EMBL/GenBank/DDBJ whole genome shotgun (WGS) entry which is preliminary data.</text>
</comment>
<protein>
    <submittedName>
        <fullName evidence="2">Uncharacterized protein</fullName>
    </submittedName>
</protein>
<gene>
    <name evidence="2" type="ORF">N0V93_003201</name>
</gene>